<keyword evidence="4" id="KW-1003">Cell membrane</keyword>
<dbReference type="AlphaFoldDB" id="A0A5E4T2A3"/>
<keyword evidence="3" id="KW-0813">Transport</keyword>
<feature type="transmembrane region" description="Helical" evidence="10">
    <location>
        <begin position="89"/>
        <end position="112"/>
    </location>
</feature>
<evidence type="ECO:0000256" key="4">
    <source>
        <dbReference type="ARBA" id="ARBA00022475"/>
    </source>
</evidence>
<gene>
    <name evidence="12" type="primary">proP_2</name>
    <name evidence="12" type="ORF">PIN31115_01116</name>
</gene>
<dbReference type="InterPro" id="IPR005829">
    <property type="entry name" value="Sugar_transporter_CS"/>
</dbReference>
<dbReference type="GO" id="GO:0015293">
    <property type="term" value="F:symporter activity"/>
    <property type="evidence" value="ECO:0007669"/>
    <property type="project" value="UniProtKB-KW"/>
</dbReference>
<feature type="transmembrane region" description="Helical" evidence="10">
    <location>
        <begin position="189"/>
        <end position="212"/>
    </location>
</feature>
<dbReference type="EMBL" id="CABPSI010000001">
    <property type="protein sequence ID" value="VVD81103.1"/>
    <property type="molecule type" value="Genomic_DNA"/>
</dbReference>
<organism evidence="12 13">
    <name type="scientific">Pandoraea iniqua</name>
    <dbReference type="NCBI Taxonomy" id="2508288"/>
    <lineage>
        <taxon>Bacteria</taxon>
        <taxon>Pseudomonadati</taxon>
        <taxon>Pseudomonadota</taxon>
        <taxon>Betaproteobacteria</taxon>
        <taxon>Burkholderiales</taxon>
        <taxon>Burkholderiaceae</taxon>
        <taxon>Pandoraea</taxon>
    </lineage>
</organism>
<evidence type="ECO:0000256" key="5">
    <source>
        <dbReference type="ARBA" id="ARBA00022692"/>
    </source>
</evidence>
<dbReference type="InterPro" id="IPR051084">
    <property type="entry name" value="H+-coupled_symporters"/>
</dbReference>
<evidence type="ECO:0000256" key="9">
    <source>
        <dbReference type="SAM" id="MobiDB-lite"/>
    </source>
</evidence>
<feature type="compositionally biased region" description="Low complexity" evidence="9">
    <location>
        <begin position="1"/>
        <end position="15"/>
    </location>
</feature>
<name>A0A5E4T2A3_9BURK</name>
<feature type="transmembrane region" description="Helical" evidence="10">
    <location>
        <begin position="53"/>
        <end position="77"/>
    </location>
</feature>
<feature type="transmembrane region" description="Helical" evidence="10">
    <location>
        <begin position="224"/>
        <end position="243"/>
    </location>
</feature>
<evidence type="ECO:0000256" key="8">
    <source>
        <dbReference type="ARBA" id="ARBA00023136"/>
    </source>
</evidence>
<keyword evidence="7 10" id="KW-1133">Transmembrane helix</keyword>
<proteinExistence type="inferred from homology"/>
<dbReference type="Gene3D" id="1.20.1250.20">
    <property type="entry name" value="MFS general substrate transporter like domains"/>
    <property type="match status" value="1"/>
</dbReference>
<feature type="transmembrane region" description="Helical" evidence="10">
    <location>
        <begin position="402"/>
        <end position="424"/>
    </location>
</feature>
<dbReference type="PROSITE" id="PS00217">
    <property type="entry name" value="SUGAR_TRANSPORT_2"/>
    <property type="match status" value="1"/>
</dbReference>
<evidence type="ECO:0000256" key="3">
    <source>
        <dbReference type="ARBA" id="ARBA00022448"/>
    </source>
</evidence>
<dbReference type="InterPro" id="IPR036259">
    <property type="entry name" value="MFS_trans_sf"/>
</dbReference>
<feature type="compositionally biased region" description="Pro residues" evidence="9">
    <location>
        <begin position="16"/>
        <end position="30"/>
    </location>
</feature>
<feature type="domain" description="Major facilitator superfamily (MFS) profile" evidence="11">
    <location>
        <begin position="52"/>
        <end position="458"/>
    </location>
</feature>
<dbReference type="PROSITE" id="PS50850">
    <property type="entry name" value="MFS"/>
    <property type="match status" value="1"/>
</dbReference>
<feature type="transmembrane region" description="Helical" evidence="10">
    <location>
        <begin position="436"/>
        <end position="453"/>
    </location>
</feature>
<keyword evidence="13" id="KW-1185">Reference proteome</keyword>
<feature type="transmembrane region" description="Helical" evidence="10">
    <location>
        <begin position="340"/>
        <end position="359"/>
    </location>
</feature>
<dbReference type="RefSeq" id="WP_150683194.1">
    <property type="nucleotide sequence ID" value="NZ_CABPSI010000001.1"/>
</dbReference>
<evidence type="ECO:0000256" key="2">
    <source>
        <dbReference type="ARBA" id="ARBA00008240"/>
    </source>
</evidence>
<feature type="region of interest" description="Disordered" evidence="9">
    <location>
        <begin position="1"/>
        <end position="48"/>
    </location>
</feature>
<reference evidence="12 13" key="1">
    <citation type="submission" date="2019-08" db="EMBL/GenBank/DDBJ databases">
        <authorList>
            <person name="Peeters C."/>
        </authorList>
    </citation>
    <scope>NUCLEOTIDE SEQUENCE [LARGE SCALE GENOMIC DNA]</scope>
    <source>
        <strain evidence="12 13">LMG 31115</strain>
    </source>
</reference>
<dbReference type="GO" id="GO:0005886">
    <property type="term" value="C:plasma membrane"/>
    <property type="evidence" value="ECO:0007669"/>
    <property type="project" value="UniProtKB-SubCell"/>
</dbReference>
<protein>
    <submittedName>
        <fullName evidence="12">Proline/betaine transporter</fullName>
    </submittedName>
</protein>
<dbReference type="PROSITE" id="PS00216">
    <property type="entry name" value="SUGAR_TRANSPORT_1"/>
    <property type="match status" value="1"/>
</dbReference>
<feature type="transmembrane region" description="Helical" evidence="10">
    <location>
        <begin position="365"/>
        <end position="390"/>
    </location>
</feature>
<accession>A0A5E4T2A3</accession>
<evidence type="ECO:0000313" key="13">
    <source>
        <dbReference type="Proteomes" id="UP000333828"/>
    </source>
</evidence>
<feature type="transmembrane region" description="Helical" evidence="10">
    <location>
        <begin position="148"/>
        <end position="168"/>
    </location>
</feature>
<dbReference type="SUPFAM" id="SSF103473">
    <property type="entry name" value="MFS general substrate transporter"/>
    <property type="match status" value="1"/>
</dbReference>
<dbReference type="FunFam" id="1.20.1250.20:FF:000001">
    <property type="entry name" value="Dicarboxylate MFS transporter"/>
    <property type="match status" value="1"/>
</dbReference>
<dbReference type="PANTHER" id="PTHR43528:SF3">
    <property type="entry name" value="CITRATE-PROTON SYMPORTER"/>
    <property type="match status" value="1"/>
</dbReference>
<comment type="subcellular location">
    <subcellularLocation>
        <location evidence="1">Cell membrane</location>
        <topology evidence="1">Multi-pass membrane protein</topology>
    </subcellularLocation>
</comment>
<keyword evidence="8 10" id="KW-0472">Membrane</keyword>
<evidence type="ECO:0000259" key="11">
    <source>
        <dbReference type="PROSITE" id="PS50850"/>
    </source>
</evidence>
<dbReference type="InterPro" id="IPR020846">
    <property type="entry name" value="MFS_dom"/>
</dbReference>
<feature type="compositionally biased region" description="Basic and acidic residues" evidence="9">
    <location>
        <begin position="36"/>
        <end position="47"/>
    </location>
</feature>
<evidence type="ECO:0000256" key="6">
    <source>
        <dbReference type="ARBA" id="ARBA00022847"/>
    </source>
</evidence>
<keyword evidence="6" id="KW-0769">Symport</keyword>
<comment type="similarity">
    <text evidence="2">Belongs to the major facilitator superfamily. Metabolite:H+ Symporter (MHS) family (TC 2.A.1.6) family.</text>
</comment>
<feature type="transmembrane region" description="Helical" evidence="10">
    <location>
        <begin position="305"/>
        <end position="328"/>
    </location>
</feature>
<evidence type="ECO:0000313" key="12">
    <source>
        <dbReference type="EMBL" id="VVD81103.1"/>
    </source>
</evidence>
<evidence type="ECO:0000256" key="1">
    <source>
        <dbReference type="ARBA" id="ARBA00004651"/>
    </source>
</evidence>
<dbReference type="Pfam" id="PF07690">
    <property type="entry name" value="MFS_1"/>
    <property type="match status" value="1"/>
</dbReference>
<sequence length="472" mass="49655">MTPNAAPPLNGALASSPPPSGHAVSSPPPATSDATPRADRATRADRASRRRTIVATSVGNGLEMFDFTVFSFFAGIIGKNFFPVGSGSGPLLLAMATFGVGFVMRPLGGILIGNYADRAGRRAALSLTIALMMVGTALIALTPSYASIGVIAPVLIVFGRLLQGLSAGGEIGASTTFLMESGPASRRGFMVCWQMVSQGAAALLGALSGALLSSLLTPASLESWGWRVPFILGLMVGPVGMYIRRNLDETFEAPEREQSAVGEIVRHYLGRVLLGTLLLVGGTTMLYIIVFFMPAYGVRTLHLPVATSFLAGCASGAIIMVSSLVSGLWITDRVARRKPVVIVTSLITLLCVYPAFKWLTTAPSVPLMIGIVTVVMGIASLGTGSYFLLIMEAFPRRVRATALAMIYSFGVTIFGGFAQFNVTWLLHRTGDAMSPAWYLLACGVVSQIALWCFPERPADAVATATSVAAHKA</sequence>
<evidence type="ECO:0000256" key="7">
    <source>
        <dbReference type="ARBA" id="ARBA00022989"/>
    </source>
</evidence>
<evidence type="ECO:0000256" key="10">
    <source>
        <dbReference type="SAM" id="Phobius"/>
    </source>
</evidence>
<keyword evidence="5 10" id="KW-0812">Transmembrane</keyword>
<dbReference type="PANTHER" id="PTHR43528">
    <property type="entry name" value="ALPHA-KETOGLUTARATE PERMEASE"/>
    <property type="match status" value="1"/>
</dbReference>
<feature type="transmembrane region" description="Helical" evidence="10">
    <location>
        <begin position="272"/>
        <end position="293"/>
    </location>
</feature>
<feature type="transmembrane region" description="Helical" evidence="10">
    <location>
        <begin position="124"/>
        <end position="142"/>
    </location>
</feature>
<dbReference type="Proteomes" id="UP000333828">
    <property type="component" value="Unassembled WGS sequence"/>
</dbReference>
<dbReference type="InterPro" id="IPR011701">
    <property type="entry name" value="MFS"/>
</dbReference>